<dbReference type="InterPro" id="IPR013103">
    <property type="entry name" value="RVT_2"/>
</dbReference>
<dbReference type="GO" id="GO:0042575">
    <property type="term" value="C:DNA polymerase complex"/>
    <property type="evidence" value="ECO:0007669"/>
    <property type="project" value="UniProtKB-ARBA"/>
</dbReference>
<dbReference type="SUPFAM" id="SSF56672">
    <property type="entry name" value="DNA/RNA polymerases"/>
    <property type="match status" value="1"/>
</dbReference>
<dbReference type="InterPro" id="IPR057670">
    <property type="entry name" value="SH3_retrovirus"/>
</dbReference>
<dbReference type="Pfam" id="PF00665">
    <property type="entry name" value="rve"/>
    <property type="match status" value="1"/>
</dbReference>
<dbReference type="InterPro" id="IPR001584">
    <property type="entry name" value="Integrase_cat-core"/>
</dbReference>
<dbReference type="Pfam" id="PF25597">
    <property type="entry name" value="SH3_retrovirus"/>
    <property type="match status" value="1"/>
</dbReference>
<dbReference type="EMBL" id="BGPR01000057">
    <property type="protein sequence ID" value="GBL88017.1"/>
    <property type="molecule type" value="Genomic_DNA"/>
</dbReference>
<dbReference type="GO" id="GO:0003676">
    <property type="term" value="F:nucleic acid binding"/>
    <property type="evidence" value="ECO:0007669"/>
    <property type="project" value="InterPro"/>
</dbReference>
<keyword evidence="13" id="KW-0695">RNA-directed DNA polymerase</keyword>
<dbReference type="GO" id="GO:0015074">
    <property type="term" value="P:DNA integration"/>
    <property type="evidence" value="ECO:0007669"/>
    <property type="project" value="UniProtKB-KW"/>
</dbReference>
<evidence type="ECO:0000256" key="5">
    <source>
        <dbReference type="ARBA" id="ARBA00022723"/>
    </source>
</evidence>
<name>A0A4Y2B8A8_ARAVE</name>
<dbReference type="InterPro" id="IPR012337">
    <property type="entry name" value="RNaseH-like_sf"/>
</dbReference>
<organism evidence="20 21">
    <name type="scientific">Araneus ventricosus</name>
    <name type="common">Orbweaver spider</name>
    <name type="synonym">Epeira ventricosa</name>
    <dbReference type="NCBI Taxonomy" id="182803"/>
    <lineage>
        <taxon>Eukaryota</taxon>
        <taxon>Metazoa</taxon>
        <taxon>Ecdysozoa</taxon>
        <taxon>Arthropoda</taxon>
        <taxon>Chelicerata</taxon>
        <taxon>Arachnida</taxon>
        <taxon>Araneae</taxon>
        <taxon>Araneomorphae</taxon>
        <taxon>Entelegynae</taxon>
        <taxon>Araneoidea</taxon>
        <taxon>Araneidae</taxon>
        <taxon>Araneus</taxon>
    </lineage>
</organism>
<dbReference type="PANTHER" id="PTHR42648:SF11">
    <property type="entry name" value="TRANSPOSON TY4-P GAG-POL POLYPROTEIN"/>
    <property type="match status" value="1"/>
</dbReference>
<dbReference type="PROSITE" id="PS50994">
    <property type="entry name" value="INTEGRASE"/>
    <property type="match status" value="1"/>
</dbReference>
<evidence type="ECO:0000256" key="4">
    <source>
        <dbReference type="ARBA" id="ARBA00022722"/>
    </source>
</evidence>
<evidence type="ECO:0000256" key="17">
    <source>
        <dbReference type="ARBA" id="ARBA00023268"/>
    </source>
</evidence>
<evidence type="ECO:0000256" key="16">
    <source>
        <dbReference type="ARBA" id="ARBA00023172"/>
    </source>
</evidence>
<comment type="caution">
    <text evidence="20">The sequence shown here is derived from an EMBL/GenBank/DDBJ whole genome shotgun (WGS) entry which is preliminary data.</text>
</comment>
<accession>A0A4Y2B8A8</accession>
<keyword evidence="8" id="KW-0255">Endonuclease</keyword>
<dbReference type="Gene3D" id="3.30.420.10">
    <property type="entry name" value="Ribonuclease H-like superfamily/Ribonuclease H"/>
    <property type="match status" value="1"/>
</dbReference>
<evidence type="ECO:0000256" key="10">
    <source>
        <dbReference type="ARBA" id="ARBA00022840"/>
    </source>
</evidence>
<dbReference type="GO" id="GO:0006508">
    <property type="term" value="P:proteolysis"/>
    <property type="evidence" value="ECO:0007669"/>
    <property type="project" value="UniProtKB-KW"/>
</dbReference>
<dbReference type="GO" id="GO:0004190">
    <property type="term" value="F:aspartic-type endopeptidase activity"/>
    <property type="evidence" value="ECO:0007669"/>
    <property type="project" value="UniProtKB-KW"/>
</dbReference>
<keyword evidence="16" id="KW-0233">DNA recombination</keyword>
<evidence type="ECO:0000256" key="13">
    <source>
        <dbReference type="ARBA" id="ARBA00022918"/>
    </source>
</evidence>
<reference evidence="20 21" key="1">
    <citation type="journal article" date="2019" name="Sci. Rep.">
        <title>Orb-weaving spider Araneus ventricosus genome elucidates the spidroin gene catalogue.</title>
        <authorList>
            <person name="Kono N."/>
            <person name="Nakamura H."/>
            <person name="Ohtoshi R."/>
            <person name="Moran D.A.P."/>
            <person name="Shinohara A."/>
            <person name="Yoshida Y."/>
            <person name="Fujiwara M."/>
            <person name="Mori M."/>
            <person name="Tomita M."/>
            <person name="Arakawa K."/>
        </authorList>
    </citation>
    <scope>NUCLEOTIDE SEQUENCE [LARGE SCALE GENOMIC DNA]</scope>
</reference>
<evidence type="ECO:0000256" key="12">
    <source>
        <dbReference type="ARBA" id="ARBA00022908"/>
    </source>
</evidence>
<gene>
    <name evidence="20" type="primary">RE2_32</name>
    <name evidence="20" type="ORF">AVEN_133686_1</name>
</gene>
<dbReference type="OrthoDB" id="6437744at2759"/>
<keyword evidence="14" id="KW-0548">Nucleotidyltransferase</keyword>
<evidence type="ECO:0000256" key="7">
    <source>
        <dbReference type="ARBA" id="ARBA00022750"/>
    </source>
</evidence>
<sequence>MNDKIAPLTSDNYPSWKQDMIAILLDRNVYDIVLGKENPPGDDATEKEKMRFKKRCNKSFSSIYLNVSKDLRPLIADITEGKKAWEVIQKYFHPESRARTIGLLDQFFSCRIEINEKIGLYAARLRKIIANLLDCGEKVPLKYQAFQLIRFLPDCFGAIVQAIYRWPDDQFTFDQVLNELIAKEARLEQCSRDHEQFALHSATPLRTGTRNISKINRPQDKAKKYNKTGYSDRNYSVKKKGSPKSFIAEACITERSDPNAWIIDSAATTHFCSDRKWFTKFEPSNKPEHIYLANSDTCPIEGKGTVKLSYPNGQCFFLNNVIYSSQIRHNLISAPKLDQGGAKFIGQRRKIQVFDGKERLFTATLCRGLYKTYPKPPQITKVTSYNISKTEDRKNKSEKTKRFVARTGNLTEWHQKYGHINTKYIVSSIPAVRGLPILKNQKIDCLPCRLAKSRRKSFKPLGGIRSKEPLQLIYTDICGPFPKQTHNGYKYFITFIDDFSRKVTCFLIKTKNEASDAFRKYQARAERFTGKKIICIRSDNGGEFRGLRFQKDLENMGIKVEFTNSHTPEENGVAERYNYTACDGIKALLNSSGLPENFWGEALLTFTYCWNRSVHRDFKKTPFELYGGFKPSVTHLKPFGIEAFVGIPKQRRSKLQMRAKRGVMIGYALQTKGYRIYLPEERRIIETINVSFGNKIYKEVNDRSGIELDPKTGTFNYTSHQTTEEPEYEESDTSNSDSSSDEELPVSKISLSKISTQPELEQYKTASEETEDETEIEEPSDIEVKIPRFFQEAIRLKDAEQWKAARKVWSLVPAPPKEVKVVGCRWVYNLKKNNEGKAVRYKARLVAQGFSQRKGENYEETFSPVINFSLIRLFFAIFVNLLQWLHWQVDVNCAYLYAKLDETVYMRQPPGYKSKHYPDYVCKLDRALYGLKQSGRQWFTEISSVLEKLGFTKLKWANGVFLKNKVILLLYVDDIVILGKTNEEIQMTVKLLANNFDLKIIGKTRTLLGIQFIEENNKVYLSQEHYITEVYNRYKKFLPPISSLPISKGSVYSKLQCPTTDEETKEMERYPYRSVIGCLAFIASRTRPDINYAVNLFSQFQSNPGVVHWSGLMKLLGYLQATRNYKLDIGNIAEISLTAYSDADFASCTDDRISVGGHVVFCGNAPVSWRTAKQKSVTLSSMEAEFLSICETAKELMWLKNVLEEFQSSNVLLGDISCKLLSDNMAAIQFSKSSIENNRTKHIDVKFHFVRNLLNLKVFKLLYVNTKMNIADIFTKAQTKFQLNKFNEKLFKN</sequence>
<keyword evidence="14" id="KW-0239">DNA-directed DNA polymerase</keyword>
<evidence type="ECO:0000256" key="11">
    <source>
        <dbReference type="ARBA" id="ARBA00022842"/>
    </source>
</evidence>
<dbReference type="Pfam" id="PF14223">
    <property type="entry name" value="Retrotran_gag_2"/>
    <property type="match status" value="1"/>
</dbReference>
<keyword evidence="21" id="KW-1185">Reference proteome</keyword>
<keyword evidence="6" id="KW-0547">Nucleotide-binding</keyword>
<comment type="function">
    <text evidence="1">The aspartyl protease (PR) mediates the proteolytic cleavages of the Gag and Gag-Pol polyproteins after assembly of the VLP.</text>
</comment>
<protein>
    <submittedName>
        <fullName evidence="20">Retrovirus-related Pol polyprotein from transposon RE2</fullName>
    </submittedName>
</protein>
<dbReference type="Pfam" id="PF22936">
    <property type="entry name" value="Pol_BBD"/>
    <property type="match status" value="1"/>
</dbReference>
<evidence type="ECO:0000256" key="3">
    <source>
        <dbReference type="ARBA" id="ARBA00022670"/>
    </source>
</evidence>
<keyword evidence="11" id="KW-0460">Magnesium</keyword>
<dbReference type="InterPro" id="IPR039537">
    <property type="entry name" value="Retrotran_Ty1/copia-like"/>
</dbReference>
<evidence type="ECO:0000256" key="15">
    <source>
        <dbReference type="ARBA" id="ARBA00023113"/>
    </source>
</evidence>
<keyword evidence="10" id="KW-0067">ATP-binding</keyword>
<feature type="region of interest" description="Disordered" evidence="18">
    <location>
        <begin position="759"/>
        <end position="778"/>
    </location>
</feature>
<keyword evidence="5" id="KW-0479">Metal-binding</keyword>
<dbReference type="GO" id="GO:0005524">
    <property type="term" value="F:ATP binding"/>
    <property type="evidence" value="ECO:0007669"/>
    <property type="project" value="UniProtKB-KW"/>
</dbReference>
<evidence type="ECO:0000259" key="19">
    <source>
        <dbReference type="PROSITE" id="PS50994"/>
    </source>
</evidence>
<keyword evidence="2" id="KW-1188">Viral release from host cell</keyword>
<dbReference type="InterPro" id="IPR054722">
    <property type="entry name" value="PolX-like_BBD"/>
</dbReference>
<keyword evidence="4" id="KW-0540">Nuclease</keyword>
<dbReference type="Proteomes" id="UP000499080">
    <property type="component" value="Unassembled WGS sequence"/>
</dbReference>
<evidence type="ECO:0000256" key="6">
    <source>
        <dbReference type="ARBA" id="ARBA00022741"/>
    </source>
</evidence>
<evidence type="ECO:0000313" key="21">
    <source>
        <dbReference type="Proteomes" id="UP000499080"/>
    </source>
</evidence>
<dbReference type="GO" id="GO:0003887">
    <property type="term" value="F:DNA-directed DNA polymerase activity"/>
    <property type="evidence" value="ECO:0007669"/>
    <property type="project" value="UniProtKB-KW"/>
</dbReference>
<feature type="domain" description="Integrase catalytic" evidence="19">
    <location>
        <begin position="465"/>
        <end position="630"/>
    </location>
</feature>
<dbReference type="GO" id="GO:0006310">
    <property type="term" value="P:DNA recombination"/>
    <property type="evidence" value="ECO:0007669"/>
    <property type="project" value="UniProtKB-KW"/>
</dbReference>
<keyword evidence="15" id="KW-0917">Virion maturation</keyword>
<keyword evidence="14" id="KW-0808">Transferase</keyword>
<dbReference type="Pfam" id="PF07727">
    <property type="entry name" value="RVT_2"/>
    <property type="match status" value="1"/>
</dbReference>
<dbReference type="GO" id="GO:0004519">
    <property type="term" value="F:endonuclease activity"/>
    <property type="evidence" value="ECO:0007669"/>
    <property type="project" value="UniProtKB-KW"/>
</dbReference>
<keyword evidence="3" id="KW-0645">Protease</keyword>
<evidence type="ECO:0000256" key="8">
    <source>
        <dbReference type="ARBA" id="ARBA00022759"/>
    </source>
</evidence>
<dbReference type="SUPFAM" id="SSF53098">
    <property type="entry name" value="Ribonuclease H-like"/>
    <property type="match status" value="1"/>
</dbReference>
<keyword evidence="12" id="KW-0229">DNA integration</keyword>
<evidence type="ECO:0000256" key="9">
    <source>
        <dbReference type="ARBA" id="ARBA00022801"/>
    </source>
</evidence>
<evidence type="ECO:0000256" key="1">
    <source>
        <dbReference type="ARBA" id="ARBA00002180"/>
    </source>
</evidence>
<dbReference type="InterPro" id="IPR043502">
    <property type="entry name" value="DNA/RNA_pol_sf"/>
</dbReference>
<dbReference type="GO" id="GO:0046872">
    <property type="term" value="F:metal ion binding"/>
    <property type="evidence" value="ECO:0007669"/>
    <property type="project" value="UniProtKB-KW"/>
</dbReference>
<evidence type="ECO:0000256" key="14">
    <source>
        <dbReference type="ARBA" id="ARBA00022932"/>
    </source>
</evidence>
<keyword evidence="9" id="KW-0378">Hydrolase</keyword>
<feature type="region of interest" description="Disordered" evidence="18">
    <location>
        <begin position="708"/>
        <end position="745"/>
    </location>
</feature>
<feature type="compositionally biased region" description="Acidic residues" evidence="18">
    <location>
        <begin position="768"/>
        <end position="778"/>
    </location>
</feature>
<dbReference type="PANTHER" id="PTHR42648">
    <property type="entry name" value="TRANSPOSASE, PUTATIVE-RELATED"/>
    <property type="match status" value="1"/>
</dbReference>
<dbReference type="CDD" id="cd09272">
    <property type="entry name" value="RNase_HI_RT_Ty1"/>
    <property type="match status" value="1"/>
</dbReference>
<evidence type="ECO:0000256" key="18">
    <source>
        <dbReference type="SAM" id="MobiDB-lite"/>
    </source>
</evidence>
<keyword evidence="7" id="KW-0064">Aspartyl protease</keyword>
<evidence type="ECO:0000313" key="20">
    <source>
        <dbReference type="EMBL" id="GBL88017.1"/>
    </source>
</evidence>
<proteinExistence type="predicted"/>
<dbReference type="InterPro" id="IPR036397">
    <property type="entry name" value="RNaseH_sf"/>
</dbReference>
<keyword evidence="17" id="KW-0511">Multifunctional enzyme</keyword>
<dbReference type="GO" id="GO:0003964">
    <property type="term" value="F:RNA-directed DNA polymerase activity"/>
    <property type="evidence" value="ECO:0007669"/>
    <property type="project" value="UniProtKB-KW"/>
</dbReference>
<evidence type="ECO:0000256" key="2">
    <source>
        <dbReference type="ARBA" id="ARBA00022612"/>
    </source>
</evidence>